<evidence type="ECO:0000313" key="1">
    <source>
        <dbReference type="EMBL" id="QEG35243.1"/>
    </source>
</evidence>
<organism evidence="1 2">
    <name type="scientific">Bythopirellula goksoeyrii</name>
    <dbReference type="NCBI Taxonomy" id="1400387"/>
    <lineage>
        <taxon>Bacteria</taxon>
        <taxon>Pseudomonadati</taxon>
        <taxon>Planctomycetota</taxon>
        <taxon>Planctomycetia</taxon>
        <taxon>Pirellulales</taxon>
        <taxon>Lacipirellulaceae</taxon>
        <taxon>Bythopirellula</taxon>
    </lineage>
</organism>
<dbReference type="KEGG" id="bgok:Pr1d_25370"/>
<evidence type="ECO:0000313" key="2">
    <source>
        <dbReference type="Proteomes" id="UP000323917"/>
    </source>
</evidence>
<reference evidence="1 2" key="1">
    <citation type="submission" date="2019-08" db="EMBL/GenBank/DDBJ databases">
        <title>Deep-cultivation of Planctomycetes and their phenomic and genomic characterization uncovers novel biology.</title>
        <authorList>
            <person name="Wiegand S."/>
            <person name="Jogler M."/>
            <person name="Boedeker C."/>
            <person name="Pinto D."/>
            <person name="Vollmers J."/>
            <person name="Rivas-Marin E."/>
            <person name="Kohn T."/>
            <person name="Peeters S.H."/>
            <person name="Heuer A."/>
            <person name="Rast P."/>
            <person name="Oberbeckmann S."/>
            <person name="Bunk B."/>
            <person name="Jeske O."/>
            <person name="Meyerdierks A."/>
            <person name="Storesund J.E."/>
            <person name="Kallscheuer N."/>
            <person name="Luecker S."/>
            <person name="Lage O.M."/>
            <person name="Pohl T."/>
            <person name="Merkel B.J."/>
            <person name="Hornburger P."/>
            <person name="Mueller R.-W."/>
            <person name="Bruemmer F."/>
            <person name="Labrenz M."/>
            <person name="Spormann A.M."/>
            <person name="Op den Camp H."/>
            <person name="Overmann J."/>
            <person name="Amann R."/>
            <person name="Jetten M.S.M."/>
            <person name="Mascher T."/>
            <person name="Medema M.H."/>
            <person name="Devos D.P."/>
            <person name="Kaster A.-K."/>
            <person name="Ovreas L."/>
            <person name="Rohde M."/>
            <person name="Galperin M.Y."/>
            <person name="Jogler C."/>
        </authorList>
    </citation>
    <scope>NUCLEOTIDE SEQUENCE [LARGE SCALE GENOMIC DNA]</scope>
    <source>
        <strain evidence="1 2">Pr1d</strain>
    </source>
</reference>
<sequence length="74" mass="8758">MLCGRWCVSMTYRMLHYPNAREKFHNDFWANRKQPDSEGWPAVNVINRNSRQALVRNGEGRLFTAETRSALSWE</sequence>
<protein>
    <submittedName>
        <fullName evidence="1">Uncharacterized protein</fullName>
    </submittedName>
</protein>
<dbReference type="Proteomes" id="UP000323917">
    <property type="component" value="Chromosome"/>
</dbReference>
<accession>A0A5B9QML8</accession>
<gene>
    <name evidence="1" type="ORF">Pr1d_25370</name>
</gene>
<dbReference type="AlphaFoldDB" id="A0A5B9QML8"/>
<proteinExistence type="predicted"/>
<name>A0A5B9QML8_9BACT</name>
<keyword evidence="2" id="KW-1185">Reference proteome</keyword>
<dbReference type="EMBL" id="CP042913">
    <property type="protein sequence ID" value="QEG35243.1"/>
    <property type="molecule type" value="Genomic_DNA"/>
</dbReference>